<sequence length="738" mass="84808">MQRMWSEREQTFKYEQSQSYKFDFNIDEVNEMNNETTTDAELVPLDDDLQQQNLTPDQLQQLFSRVSSELVAESTDDQEFFKREATIKVPKTSKIIQAPFPSPPSDRQEDVDIHIEHLKQLAKKEASSLVIERYSPNENEVDHVQDPDGTLTTWVTDLMIGTPNNQATVSISNQKKETDQQGLCTIKRYRPGNIQKTEEEEEEDTKNEILIVEKGDDLCIQVNIHSYRSTDDAYIWHVFNDRGLYRPKEEVHIKGYVRLMKIKGEAKIPTYAQGIIDYIIYGSHSEQLQQSKVELNNYGAFDIYFTLPDNVNLEFRKPEYVVSSMIRPPLAYYCYPTVDQYAIASCEGKLFVGGYLNDAYVRWTVQATTTTFTPANQYGYMFGRAQSFCYYSSYDRKTKISYPKKHFQGKTNSKGQHEIKITYHGVEQEPRPIIVHTLATITDLNYQTQETKADFLMHPCAYYVGFQFVKNYVKKVEPVQTKVIVTDIDGNLIDNILVRCEVIGYDEQTLTIVSLNKGAVNIDYTPKLDGRYNITHSVKDEQGRLAMSYYENFYVSGGYKKEIQHDNENSFIPTDSITIIPNAKRYQPDDLCELLILAPFSPANGLLIIDCDGQVSEPIRFQIESGKNIGSVSLKVSTDIYKLNVLINTKETNKMYTPSSIIHIDVNVAQYLDNASVDKAEVCLIVVDEAILSLTGHKLESPLNKFYHNRSENIRHHQSRESCLLSNVQYIEQLKKKI</sequence>
<dbReference type="OrthoDB" id="9980391at2759"/>
<comment type="caution">
    <text evidence="1">The sequence shown here is derived from an EMBL/GenBank/DDBJ whole genome shotgun (WGS) entry which is preliminary data.</text>
</comment>
<gene>
    <name evidence="1" type="ORF">KQP761_LOCUS34911</name>
</gene>
<reference evidence="1" key="1">
    <citation type="submission" date="2021-02" db="EMBL/GenBank/DDBJ databases">
        <authorList>
            <person name="Nowell W R."/>
        </authorList>
    </citation>
    <scope>NUCLEOTIDE SEQUENCE</scope>
</reference>
<dbReference type="PANTHER" id="PTHR40094:SF1">
    <property type="entry name" value="UBIQUITIN DOMAIN-CONTAINING PROTEIN"/>
    <property type="match status" value="1"/>
</dbReference>
<dbReference type="EMBL" id="CAJNOW010019622">
    <property type="protein sequence ID" value="CAF1673992.1"/>
    <property type="molecule type" value="Genomic_DNA"/>
</dbReference>
<dbReference type="InterPro" id="IPR051802">
    <property type="entry name" value="YfhM-like"/>
</dbReference>
<dbReference type="AlphaFoldDB" id="A0A816GFB8"/>
<name>A0A816GFB8_9BILA</name>
<dbReference type="Gene3D" id="2.60.40.1930">
    <property type="match status" value="1"/>
</dbReference>
<dbReference type="Proteomes" id="UP000663834">
    <property type="component" value="Unassembled WGS sequence"/>
</dbReference>
<proteinExistence type="predicted"/>
<organism evidence="1 2">
    <name type="scientific">Rotaria magnacalcarata</name>
    <dbReference type="NCBI Taxonomy" id="392030"/>
    <lineage>
        <taxon>Eukaryota</taxon>
        <taxon>Metazoa</taxon>
        <taxon>Spiralia</taxon>
        <taxon>Gnathifera</taxon>
        <taxon>Rotifera</taxon>
        <taxon>Eurotatoria</taxon>
        <taxon>Bdelloidea</taxon>
        <taxon>Philodinida</taxon>
        <taxon>Philodinidae</taxon>
        <taxon>Rotaria</taxon>
    </lineage>
</organism>
<protein>
    <submittedName>
        <fullName evidence="1">Uncharacterized protein</fullName>
    </submittedName>
</protein>
<accession>A0A816GFB8</accession>
<evidence type="ECO:0000313" key="2">
    <source>
        <dbReference type="Proteomes" id="UP000663834"/>
    </source>
</evidence>
<dbReference type="PANTHER" id="PTHR40094">
    <property type="entry name" value="ALPHA-2-MACROGLOBULIN HOMOLOG"/>
    <property type="match status" value="1"/>
</dbReference>
<evidence type="ECO:0000313" key="1">
    <source>
        <dbReference type="EMBL" id="CAF1673992.1"/>
    </source>
</evidence>